<dbReference type="Proteomes" id="UP000254968">
    <property type="component" value="Unassembled WGS sequence"/>
</dbReference>
<protein>
    <recommendedName>
        <fullName evidence="4">Cytoplasmic protein</fullName>
    </recommendedName>
</protein>
<dbReference type="Pfam" id="PF14328">
    <property type="entry name" value="DUF4385"/>
    <property type="match status" value="1"/>
</dbReference>
<dbReference type="OrthoDB" id="65486at2"/>
<feature type="region of interest" description="Disordered" evidence="1">
    <location>
        <begin position="98"/>
        <end position="120"/>
    </location>
</feature>
<dbReference type="InterPro" id="IPR025494">
    <property type="entry name" value="DUF4385"/>
</dbReference>
<evidence type="ECO:0000256" key="1">
    <source>
        <dbReference type="SAM" id="MobiDB-lite"/>
    </source>
</evidence>
<evidence type="ECO:0000313" key="2">
    <source>
        <dbReference type="EMBL" id="STX29130.1"/>
    </source>
</evidence>
<gene>
    <name evidence="2" type="ORF">NCTC13315_01665</name>
</gene>
<proteinExistence type="predicted"/>
<evidence type="ECO:0008006" key="4">
    <source>
        <dbReference type="Google" id="ProtNLM"/>
    </source>
</evidence>
<reference evidence="2 3" key="1">
    <citation type="submission" date="2018-06" db="EMBL/GenBank/DDBJ databases">
        <authorList>
            <consortium name="Pathogen Informatics"/>
            <person name="Doyle S."/>
        </authorList>
    </citation>
    <scope>NUCLEOTIDE SEQUENCE [LARGE SCALE GENOMIC DNA]</scope>
    <source>
        <strain evidence="2 3">NCTC13315</strain>
    </source>
</reference>
<dbReference type="EMBL" id="UGNV01000001">
    <property type="protein sequence ID" value="STX29130.1"/>
    <property type="molecule type" value="Genomic_DNA"/>
</dbReference>
<keyword evidence="3" id="KW-1185">Reference proteome</keyword>
<dbReference type="RefSeq" id="WP_115302828.1">
    <property type="nucleotide sequence ID" value="NZ_CAAAHO010000004.1"/>
</dbReference>
<sequence>MDKTDYANRYRHINFRLHPERYIIGKGEQGVLIAEPYKSEILPHWRFKTPQIAKQSAETIYNLFLNYRDGNDFVGMDMARKYLQMGFTRARRYANHASGRKYDSSGAVKPQEPNSESSLKAESARIFLAFYQQVMEDEQYQALKKKHLLLEKKKPKS</sequence>
<evidence type="ECO:0000313" key="3">
    <source>
        <dbReference type="Proteomes" id="UP000254968"/>
    </source>
</evidence>
<organism evidence="2 3">
    <name type="scientific">Legionella beliardensis</name>
    <dbReference type="NCBI Taxonomy" id="91822"/>
    <lineage>
        <taxon>Bacteria</taxon>
        <taxon>Pseudomonadati</taxon>
        <taxon>Pseudomonadota</taxon>
        <taxon>Gammaproteobacteria</taxon>
        <taxon>Legionellales</taxon>
        <taxon>Legionellaceae</taxon>
        <taxon>Legionella</taxon>
    </lineage>
</organism>
<name>A0A378I309_9GAMM</name>
<dbReference type="AlphaFoldDB" id="A0A378I309"/>
<accession>A0A378I309</accession>